<keyword evidence="1" id="KW-0472">Membrane</keyword>
<proteinExistence type="predicted"/>
<dbReference type="AlphaFoldDB" id="A0A7E4VIV4"/>
<evidence type="ECO:0000313" key="3">
    <source>
        <dbReference type="WBParaSite" id="Pan_g21565.t1"/>
    </source>
</evidence>
<protein>
    <submittedName>
        <fullName evidence="3">Uncharacterized protein</fullName>
    </submittedName>
</protein>
<accession>A0A7E4VIV4</accession>
<name>A0A7E4VIV4_PANRE</name>
<organism evidence="2 3">
    <name type="scientific">Panagrellus redivivus</name>
    <name type="common">Microworm</name>
    <dbReference type="NCBI Taxonomy" id="6233"/>
    <lineage>
        <taxon>Eukaryota</taxon>
        <taxon>Metazoa</taxon>
        <taxon>Ecdysozoa</taxon>
        <taxon>Nematoda</taxon>
        <taxon>Chromadorea</taxon>
        <taxon>Rhabditida</taxon>
        <taxon>Tylenchina</taxon>
        <taxon>Panagrolaimomorpha</taxon>
        <taxon>Panagrolaimoidea</taxon>
        <taxon>Panagrolaimidae</taxon>
        <taxon>Panagrellus</taxon>
    </lineage>
</organism>
<evidence type="ECO:0000256" key="1">
    <source>
        <dbReference type="SAM" id="Phobius"/>
    </source>
</evidence>
<feature type="transmembrane region" description="Helical" evidence="1">
    <location>
        <begin position="33"/>
        <end position="56"/>
    </location>
</feature>
<feature type="transmembrane region" description="Helical" evidence="1">
    <location>
        <begin position="108"/>
        <end position="129"/>
    </location>
</feature>
<keyword evidence="1" id="KW-1133">Transmembrane helix</keyword>
<feature type="transmembrane region" description="Helical" evidence="1">
    <location>
        <begin position="149"/>
        <end position="169"/>
    </location>
</feature>
<feature type="transmembrane region" description="Helical" evidence="1">
    <location>
        <begin position="398"/>
        <end position="418"/>
    </location>
</feature>
<sequence>MSWKAFTDYFWVKEPHPTPEIDDFFLNRTIGPLILVVLNSILACFAFFVIWTQSSSLGSFKWYMLNQLVIAQAMEFALWLISPVMMGSYMAFYAAGVYGYFATTKTLYLSWFIGLAGAVHIFFGIYLSLFNRFVFLFKPHLKKWLHNKYTFALIVLCHAGFHAIYIWAAESSVMNHDDMVELARNESGQTFDPWLKDPRFVYFSEFEGRLRAFAFIVLCIVIMVFLNLVGIFLSLFNRYVFLFKPHLKKYLHNKYTLGLIVLCHAGFDVLFIYGANKSVKNHDAMVELTQNETGHTFDPWLKDPSLGSFKWYMLNQLVIAQTMEFGILLYSPVMMGSYLAVYAAGVYGYFATTEMLYLSLFLGCAGSIHIFYGIFLSLSNRFVFLFKPHLKKWLHNKYTLALIVLCHAGFDAIFIWGAESSVMNHDAMVELARNETGHTFDAWLSDPRFLYVSEFDGRLRAFSFIVLCTLIVIFFTLVGIMIWFIVMVFILKRTSKTLSDFIHRT</sequence>
<feature type="transmembrane region" description="Helical" evidence="1">
    <location>
        <begin position="76"/>
        <end position="101"/>
    </location>
</feature>
<feature type="transmembrane region" description="Helical" evidence="1">
    <location>
        <begin position="212"/>
        <end position="235"/>
    </location>
</feature>
<keyword evidence="1" id="KW-0812">Transmembrane</keyword>
<reference evidence="3" key="2">
    <citation type="submission" date="2020-10" db="UniProtKB">
        <authorList>
            <consortium name="WormBaseParasite"/>
        </authorList>
    </citation>
    <scope>IDENTIFICATION</scope>
</reference>
<feature type="transmembrane region" description="Helical" evidence="1">
    <location>
        <begin position="461"/>
        <end position="491"/>
    </location>
</feature>
<feature type="transmembrane region" description="Helical" evidence="1">
    <location>
        <begin position="356"/>
        <end position="378"/>
    </location>
</feature>
<feature type="transmembrane region" description="Helical" evidence="1">
    <location>
        <begin position="255"/>
        <end position="275"/>
    </location>
</feature>
<keyword evidence="2" id="KW-1185">Reference proteome</keyword>
<dbReference type="WBParaSite" id="Pan_g21565.t1">
    <property type="protein sequence ID" value="Pan_g21565.t1"/>
    <property type="gene ID" value="Pan_g21565"/>
</dbReference>
<dbReference type="Proteomes" id="UP000492821">
    <property type="component" value="Unassembled WGS sequence"/>
</dbReference>
<feature type="transmembrane region" description="Helical" evidence="1">
    <location>
        <begin position="327"/>
        <end position="350"/>
    </location>
</feature>
<evidence type="ECO:0000313" key="2">
    <source>
        <dbReference type="Proteomes" id="UP000492821"/>
    </source>
</evidence>
<reference evidence="2" key="1">
    <citation type="journal article" date="2013" name="Genetics">
        <title>The draft genome and transcriptome of Panagrellus redivivus are shaped by the harsh demands of a free-living lifestyle.</title>
        <authorList>
            <person name="Srinivasan J."/>
            <person name="Dillman A.R."/>
            <person name="Macchietto M.G."/>
            <person name="Heikkinen L."/>
            <person name="Lakso M."/>
            <person name="Fracchia K.M."/>
            <person name="Antoshechkin I."/>
            <person name="Mortazavi A."/>
            <person name="Wong G."/>
            <person name="Sternberg P.W."/>
        </authorList>
    </citation>
    <scope>NUCLEOTIDE SEQUENCE [LARGE SCALE GENOMIC DNA]</scope>
    <source>
        <strain evidence="2">MT8872</strain>
    </source>
</reference>